<dbReference type="Proteomes" id="UP000736672">
    <property type="component" value="Unassembled WGS sequence"/>
</dbReference>
<evidence type="ECO:0000256" key="3">
    <source>
        <dbReference type="ARBA" id="ARBA00022989"/>
    </source>
</evidence>
<dbReference type="GO" id="GO:0016020">
    <property type="term" value="C:membrane"/>
    <property type="evidence" value="ECO:0007669"/>
    <property type="project" value="UniProtKB-SubCell"/>
</dbReference>
<evidence type="ECO:0000313" key="9">
    <source>
        <dbReference type="EMBL" id="KAH7231927.1"/>
    </source>
</evidence>
<feature type="transmembrane region" description="Helical" evidence="7">
    <location>
        <begin position="91"/>
        <end position="112"/>
    </location>
</feature>
<proteinExistence type="inferred from homology"/>
<organism evidence="9 10">
    <name type="scientific">Fusarium solani</name>
    <name type="common">Filamentous fungus</name>
    <dbReference type="NCBI Taxonomy" id="169388"/>
    <lineage>
        <taxon>Eukaryota</taxon>
        <taxon>Fungi</taxon>
        <taxon>Dikarya</taxon>
        <taxon>Ascomycota</taxon>
        <taxon>Pezizomycotina</taxon>
        <taxon>Sordariomycetes</taxon>
        <taxon>Hypocreomycetidae</taxon>
        <taxon>Hypocreales</taxon>
        <taxon>Nectriaceae</taxon>
        <taxon>Fusarium</taxon>
        <taxon>Fusarium solani species complex</taxon>
    </lineage>
</organism>
<sequence>MVDNRGPQLEGVIALFLAASIVCVGLRTYVRAAMLRSFNLDDYLAVGTLIFFIIFCGFALQAINFGAGRRVNAVQKQYLPKILKCRWFGEFFYVITSVLVKYTAGIFLLRIISDRWQKMLIWTVLGVILVFNIFYLSIVVFQCSPPNYYWTRFVASGRGHCLPKPFISNTAYVGSAINAWADWMLGLLPIYVVWKLTLKIRDKLLVAGILALGSIACCATIVRMVYVWQLTDAEDFLYEFTDIAIWSTVENGLGLTAVCMATLRPLIRSLKSLYRGNSNEAHPTQNGAINLSRTVFQHRGLPIDSYPDVINDPRRGNTRHGSDREGQSDIGECEEGRFKRVPRGIF</sequence>
<keyword evidence="2 7" id="KW-0812">Transmembrane</keyword>
<dbReference type="AlphaFoldDB" id="A0A9P9JNR9"/>
<evidence type="ECO:0000256" key="4">
    <source>
        <dbReference type="ARBA" id="ARBA00023136"/>
    </source>
</evidence>
<feature type="region of interest" description="Disordered" evidence="6">
    <location>
        <begin position="307"/>
        <end position="333"/>
    </location>
</feature>
<evidence type="ECO:0000256" key="7">
    <source>
        <dbReference type="SAM" id="Phobius"/>
    </source>
</evidence>
<dbReference type="OrthoDB" id="3936451at2759"/>
<accession>A0A9P9JNR9</accession>
<keyword evidence="4 7" id="KW-0472">Membrane</keyword>
<dbReference type="PANTHER" id="PTHR33048:SF96">
    <property type="entry name" value="INTEGRAL MEMBRANE PROTEIN"/>
    <property type="match status" value="1"/>
</dbReference>
<evidence type="ECO:0000256" key="1">
    <source>
        <dbReference type="ARBA" id="ARBA00004141"/>
    </source>
</evidence>
<dbReference type="Pfam" id="PF20684">
    <property type="entry name" value="Fung_rhodopsin"/>
    <property type="match status" value="1"/>
</dbReference>
<feature type="transmembrane region" description="Helical" evidence="7">
    <location>
        <begin position="172"/>
        <end position="192"/>
    </location>
</feature>
<feature type="transmembrane region" description="Helical" evidence="7">
    <location>
        <begin position="204"/>
        <end position="228"/>
    </location>
</feature>
<feature type="transmembrane region" description="Helical" evidence="7">
    <location>
        <begin position="119"/>
        <end position="141"/>
    </location>
</feature>
<feature type="transmembrane region" description="Helical" evidence="7">
    <location>
        <begin position="12"/>
        <end position="30"/>
    </location>
</feature>
<protein>
    <recommendedName>
        <fullName evidence="8">Rhodopsin domain-containing protein</fullName>
    </recommendedName>
</protein>
<dbReference type="EMBL" id="JAGTJS010000031">
    <property type="protein sequence ID" value="KAH7231927.1"/>
    <property type="molecule type" value="Genomic_DNA"/>
</dbReference>
<evidence type="ECO:0000313" key="10">
    <source>
        <dbReference type="Proteomes" id="UP000736672"/>
    </source>
</evidence>
<dbReference type="InterPro" id="IPR049326">
    <property type="entry name" value="Rhodopsin_dom_fungi"/>
</dbReference>
<feature type="compositionally biased region" description="Basic and acidic residues" evidence="6">
    <location>
        <begin position="311"/>
        <end position="327"/>
    </location>
</feature>
<reference evidence="9" key="1">
    <citation type="journal article" date="2021" name="Nat. Commun.">
        <title>Genetic determinants of endophytism in the Arabidopsis root mycobiome.</title>
        <authorList>
            <person name="Mesny F."/>
            <person name="Miyauchi S."/>
            <person name="Thiergart T."/>
            <person name="Pickel B."/>
            <person name="Atanasova L."/>
            <person name="Karlsson M."/>
            <person name="Huettel B."/>
            <person name="Barry K.W."/>
            <person name="Haridas S."/>
            <person name="Chen C."/>
            <person name="Bauer D."/>
            <person name="Andreopoulos W."/>
            <person name="Pangilinan J."/>
            <person name="LaButti K."/>
            <person name="Riley R."/>
            <person name="Lipzen A."/>
            <person name="Clum A."/>
            <person name="Drula E."/>
            <person name="Henrissat B."/>
            <person name="Kohler A."/>
            <person name="Grigoriev I.V."/>
            <person name="Martin F.M."/>
            <person name="Hacquard S."/>
        </authorList>
    </citation>
    <scope>NUCLEOTIDE SEQUENCE</scope>
    <source>
        <strain evidence="9">FSSC 5 MPI-SDFR-AT-0091</strain>
    </source>
</reference>
<comment type="similarity">
    <text evidence="5">Belongs to the SAT4 family.</text>
</comment>
<evidence type="ECO:0000259" key="8">
    <source>
        <dbReference type="Pfam" id="PF20684"/>
    </source>
</evidence>
<comment type="subcellular location">
    <subcellularLocation>
        <location evidence="1">Membrane</location>
        <topology evidence="1">Multi-pass membrane protein</topology>
    </subcellularLocation>
</comment>
<evidence type="ECO:0000256" key="6">
    <source>
        <dbReference type="SAM" id="MobiDB-lite"/>
    </source>
</evidence>
<evidence type="ECO:0000256" key="2">
    <source>
        <dbReference type="ARBA" id="ARBA00022692"/>
    </source>
</evidence>
<keyword evidence="10" id="KW-1185">Reference proteome</keyword>
<feature type="transmembrane region" description="Helical" evidence="7">
    <location>
        <begin position="42"/>
        <end position="63"/>
    </location>
</feature>
<feature type="domain" description="Rhodopsin" evidence="8">
    <location>
        <begin position="26"/>
        <end position="268"/>
    </location>
</feature>
<dbReference type="InterPro" id="IPR052337">
    <property type="entry name" value="SAT4-like"/>
</dbReference>
<dbReference type="PANTHER" id="PTHR33048">
    <property type="entry name" value="PTH11-LIKE INTEGRAL MEMBRANE PROTEIN (AFU_ORTHOLOGUE AFUA_5G11245)"/>
    <property type="match status" value="1"/>
</dbReference>
<comment type="caution">
    <text evidence="9">The sequence shown here is derived from an EMBL/GenBank/DDBJ whole genome shotgun (WGS) entry which is preliminary data.</text>
</comment>
<evidence type="ECO:0000256" key="5">
    <source>
        <dbReference type="ARBA" id="ARBA00038359"/>
    </source>
</evidence>
<gene>
    <name evidence="9" type="ORF">B0J15DRAFT_505755</name>
</gene>
<keyword evidence="3 7" id="KW-1133">Transmembrane helix</keyword>
<name>A0A9P9JNR9_FUSSL</name>